<dbReference type="InterPro" id="IPR022000">
    <property type="entry name" value="Min27-like_integrase_DNA_bind"/>
</dbReference>
<dbReference type="PROSITE" id="PS51898">
    <property type="entry name" value="TYR_RECOMBINASE"/>
    <property type="match status" value="1"/>
</dbReference>
<dbReference type="Pfam" id="PF00589">
    <property type="entry name" value="Phage_integrase"/>
    <property type="match status" value="1"/>
</dbReference>
<sequence>MAKYPTGVEPNGGNLRIWFAYQGVRRRESLGVPDTPKNRKMAGELRANVMYQIKTGTFNYQESFPDSPLFRHSHTQESEITMGQLAARWLKLKEPEIAHSTYCTYERRVRKTIEMLGPDRAVGSVKSEDLLNLRRELLTGPQLPGRMHSVEKQGRSVATVNGCMTDLSALFKFAFDNGYIPRNPMASIAPLKKDHKKPDPLTRDEFARVIEKCANRQVANLWSLAVLTGLRHGELCALAWEDIDLKAGYLKVCRNLTNEGRFTPPKTRTSTNRIVCLIDSAIEVLKDQMELTRMNKPVDIEVHMREFQKKEQEQCTFVFNPGIYAINSLAGNYYAVASLGQTWKSALRRAGVRHRKAYQSRHTYACWSLSAGANPNFVANQMGHANSQMVYQVYGAWMPENNNEQVSLLNSKLNEFVLHMPYRRTASQGI</sequence>
<keyword evidence="2 4" id="KW-0238">DNA-binding</keyword>
<proteinExistence type="predicted"/>
<evidence type="ECO:0000259" key="6">
    <source>
        <dbReference type="PROSITE" id="PS51900"/>
    </source>
</evidence>
<reference evidence="7 8" key="1">
    <citation type="submission" date="2017-02" db="EMBL/GenBank/DDBJ databases">
        <title>Complete genome sequence of the drought resistance-promoting endophyte Pantoea alhagi LTYR-11Z.</title>
        <authorList>
            <person name="Zhang L."/>
        </authorList>
    </citation>
    <scope>NUCLEOTIDE SEQUENCE [LARGE SCALE GENOMIC DNA]</scope>
    <source>
        <strain evidence="7 8">LTYR-11Z</strain>
    </source>
</reference>
<dbReference type="PROSITE" id="PS51900">
    <property type="entry name" value="CB"/>
    <property type="match status" value="1"/>
</dbReference>
<evidence type="ECO:0000259" key="5">
    <source>
        <dbReference type="PROSITE" id="PS51898"/>
    </source>
</evidence>
<dbReference type="InterPro" id="IPR044068">
    <property type="entry name" value="CB"/>
</dbReference>
<dbReference type="GO" id="GO:0015074">
    <property type="term" value="P:DNA integration"/>
    <property type="evidence" value="ECO:0007669"/>
    <property type="project" value="UniProtKB-KW"/>
</dbReference>
<evidence type="ECO:0000256" key="3">
    <source>
        <dbReference type="ARBA" id="ARBA00023172"/>
    </source>
</evidence>
<dbReference type="SUPFAM" id="SSF56349">
    <property type="entry name" value="DNA breaking-rejoining enzymes"/>
    <property type="match status" value="1"/>
</dbReference>
<dbReference type="InterPro" id="IPR013762">
    <property type="entry name" value="Integrase-like_cat_sf"/>
</dbReference>
<feature type="domain" description="Tyr recombinase" evidence="5">
    <location>
        <begin position="196"/>
        <end position="407"/>
    </location>
</feature>
<keyword evidence="1" id="KW-0229">DNA integration</keyword>
<dbReference type="PANTHER" id="PTHR30349">
    <property type="entry name" value="PHAGE INTEGRASE-RELATED"/>
    <property type="match status" value="1"/>
</dbReference>
<dbReference type="CDD" id="cd01189">
    <property type="entry name" value="INT_ICEBs1_C_like"/>
    <property type="match status" value="1"/>
</dbReference>
<dbReference type="GO" id="GO:0003677">
    <property type="term" value="F:DNA binding"/>
    <property type="evidence" value="ECO:0007669"/>
    <property type="project" value="UniProtKB-UniRule"/>
</dbReference>
<dbReference type="GO" id="GO:0006310">
    <property type="term" value="P:DNA recombination"/>
    <property type="evidence" value="ECO:0007669"/>
    <property type="project" value="UniProtKB-KW"/>
</dbReference>
<dbReference type="InterPro" id="IPR011010">
    <property type="entry name" value="DNA_brk_join_enz"/>
</dbReference>
<evidence type="ECO:0000256" key="4">
    <source>
        <dbReference type="PROSITE-ProRule" id="PRU01248"/>
    </source>
</evidence>
<protein>
    <submittedName>
        <fullName evidence="7">Integrase</fullName>
    </submittedName>
</protein>
<dbReference type="Pfam" id="PF12167">
    <property type="entry name" value="Arm-DNA-bind_2"/>
    <property type="match status" value="1"/>
</dbReference>
<name>A0A1W6B858_9GAMM</name>
<keyword evidence="8" id="KW-1185">Reference proteome</keyword>
<dbReference type="AlphaFoldDB" id="A0A1W6B858"/>
<keyword evidence="3" id="KW-0233">DNA recombination</keyword>
<dbReference type="OrthoDB" id="5391994at2"/>
<dbReference type="STRING" id="1891675.B1H58_15225"/>
<gene>
    <name evidence="7" type="ORF">B1H58_15225</name>
</gene>
<dbReference type="InterPro" id="IPR010998">
    <property type="entry name" value="Integrase_recombinase_N"/>
</dbReference>
<evidence type="ECO:0000256" key="1">
    <source>
        <dbReference type="ARBA" id="ARBA00022908"/>
    </source>
</evidence>
<dbReference type="RefSeq" id="WP_085071305.1">
    <property type="nucleotide sequence ID" value="NZ_CP019706.1"/>
</dbReference>
<dbReference type="PANTHER" id="PTHR30349:SF36">
    <property type="entry name" value="PROPHAGE INTEGRASE INTR-RELATED"/>
    <property type="match status" value="1"/>
</dbReference>
<dbReference type="EMBL" id="CP019706">
    <property type="protein sequence ID" value="ARJ43249.1"/>
    <property type="molecule type" value="Genomic_DNA"/>
</dbReference>
<evidence type="ECO:0000313" key="8">
    <source>
        <dbReference type="Proteomes" id="UP000192900"/>
    </source>
</evidence>
<dbReference type="Gene3D" id="1.10.150.130">
    <property type="match status" value="1"/>
</dbReference>
<feature type="domain" description="Core-binding (CB)" evidence="6">
    <location>
        <begin position="80"/>
        <end position="175"/>
    </location>
</feature>
<dbReference type="KEGG" id="palh:B1H58_15225"/>
<accession>A0A1W6B858</accession>
<dbReference type="Proteomes" id="UP000192900">
    <property type="component" value="Chromosome"/>
</dbReference>
<evidence type="ECO:0000313" key="7">
    <source>
        <dbReference type="EMBL" id="ARJ43249.1"/>
    </source>
</evidence>
<dbReference type="InterPro" id="IPR002104">
    <property type="entry name" value="Integrase_catalytic"/>
</dbReference>
<evidence type="ECO:0000256" key="2">
    <source>
        <dbReference type="ARBA" id="ARBA00023125"/>
    </source>
</evidence>
<organism evidence="7 8">
    <name type="scientific">Pantoea alhagi</name>
    <dbReference type="NCBI Taxonomy" id="1891675"/>
    <lineage>
        <taxon>Bacteria</taxon>
        <taxon>Pseudomonadati</taxon>
        <taxon>Pseudomonadota</taxon>
        <taxon>Gammaproteobacteria</taxon>
        <taxon>Enterobacterales</taxon>
        <taxon>Erwiniaceae</taxon>
        <taxon>Pantoea</taxon>
    </lineage>
</organism>
<dbReference type="InterPro" id="IPR050090">
    <property type="entry name" value="Tyrosine_recombinase_XerCD"/>
</dbReference>
<dbReference type="Gene3D" id="1.10.443.10">
    <property type="entry name" value="Intergrase catalytic core"/>
    <property type="match status" value="1"/>
</dbReference>